<dbReference type="Proteomes" id="UP000517753">
    <property type="component" value="Unassembled WGS sequence"/>
</dbReference>
<keyword evidence="2" id="KW-1185">Reference proteome</keyword>
<name>A0A7Y9K4Q1_9SPHN</name>
<accession>A0A7Y9K4Q1</accession>
<sequence length="322" mass="36293">MTLKNFEQPAAWMVHDLGPRRYHERFTCMERWAGTELGRRVLAVMARHGLDRRDAYVGDSKDRTEIKTDAGYLRIEDRTLAAHLPELDAIFASVAVGVAQERMMRLSGWRPCEELPFWAVTASEVLVERLRKKRVRPVQLWNAGVNIDEDGWIDRRSFCTRADDYSEGDPRAALPLDCYVARYGTGLHLWWREGDLDYHERTEGATLTLPTALLATGDAAALVGKRMGEVCAIDTRLGRALAGYEIVAATAIEPHPHAITPEPHCTELRLSVPMRTLQPIPETVLARAGVDVPANVERDRPLWMLTAPALLLRYRPRLPKAA</sequence>
<gene>
    <name evidence="1" type="ORF">HD841_003426</name>
</gene>
<reference evidence="1 2" key="1">
    <citation type="submission" date="2020-08" db="EMBL/GenBank/DDBJ databases">
        <title>The Agave Microbiome: Exploring the role of microbial communities in plant adaptations to desert environments.</title>
        <authorList>
            <person name="Partida-Martinez L.P."/>
        </authorList>
    </citation>
    <scope>NUCLEOTIDE SEQUENCE [LARGE SCALE GENOMIC DNA]</scope>
    <source>
        <strain evidence="1 2">AS2.3</strain>
    </source>
</reference>
<dbReference type="AlphaFoldDB" id="A0A7Y9K4Q1"/>
<protein>
    <submittedName>
        <fullName evidence="1">Uncharacterized protein</fullName>
    </submittedName>
</protein>
<dbReference type="RefSeq" id="WP_179510031.1">
    <property type="nucleotide sequence ID" value="NZ_JACCBY010000006.1"/>
</dbReference>
<evidence type="ECO:0000313" key="1">
    <source>
        <dbReference type="EMBL" id="NYD91610.1"/>
    </source>
</evidence>
<evidence type="ECO:0000313" key="2">
    <source>
        <dbReference type="Proteomes" id="UP000517753"/>
    </source>
</evidence>
<organism evidence="1 2">
    <name type="scientific">Sphingomonas melonis</name>
    <dbReference type="NCBI Taxonomy" id="152682"/>
    <lineage>
        <taxon>Bacteria</taxon>
        <taxon>Pseudomonadati</taxon>
        <taxon>Pseudomonadota</taxon>
        <taxon>Alphaproteobacteria</taxon>
        <taxon>Sphingomonadales</taxon>
        <taxon>Sphingomonadaceae</taxon>
        <taxon>Sphingomonas</taxon>
    </lineage>
</organism>
<dbReference type="EMBL" id="JACCBY010000006">
    <property type="protein sequence ID" value="NYD91610.1"/>
    <property type="molecule type" value="Genomic_DNA"/>
</dbReference>
<proteinExistence type="predicted"/>
<comment type="caution">
    <text evidence="1">The sequence shown here is derived from an EMBL/GenBank/DDBJ whole genome shotgun (WGS) entry which is preliminary data.</text>
</comment>